<evidence type="ECO:0000256" key="7">
    <source>
        <dbReference type="ARBA" id="ARBA00023163"/>
    </source>
</evidence>
<feature type="domain" description="C2H2-type" evidence="11">
    <location>
        <begin position="160"/>
        <end position="190"/>
    </location>
</feature>
<evidence type="ECO:0000256" key="10">
    <source>
        <dbReference type="SAM" id="MobiDB-lite"/>
    </source>
</evidence>
<dbReference type="AlphaFoldDB" id="A0A8C9CJD0"/>
<dbReference type="InterPro" id="IPR013087">
    <property type="entry name" value="Znf_C2H2_type"/>
</dbReference>
<keyword evidence="2" id="KW-0479">Metal-binding</keyword>
<organism evidence="12 13">
    <name type="scientific">Phocoena sinus</name>
    <name type="common">Vaquita</name>
    <dbReference type="NCBI Taxonomy" id="42100"/>
    <lineage>
        <taxon>Eukaryota</taxon>
        <taxon>Metazoa</taxon>
        <taxon>Chordata</taxon>
        <taxon>Craniata</taxon>
        <taxon>Vertebrata</taxon>
        <taxon>Euteleostomi</taxon>
        <taxon>Mammalia</taxon>
        <taxon>Eutheria</taxon>
        <taxon>Laurasiatheria</taxon>
        <taxon>Artiodactyla</taxon>
        <taxon>Whippomorpha</taxon>
        <taxon>Cetacea</taxon>
        <taxon>Odontoceti</taxon>
        <taxon>Phocoenidae</taxon>
        <taxon>Phocoena</taxon>
    </lineage>
</organism>
<evidence type="ECO:0000256" key="3">
    <source>
        <dbReference type="ARBA" id="ARBA00022771"/>
    </source>
</evidence>
<dbReference type="GO" id="GO:0006357">
    <property type="term" value="P:regulation of transcription by RNA polymerase II"/>
    <property type="evidence" value="ECO:0007669"/>
    <property type="project" value="TreeGrafter"/>
</dbReference>
<keyword evidence="6" id="KW-0238">DNA-binding</keyword>
<dbReference type="InterPro" id="IPR052253">
    <property type="entry name" value="CR1/CR2-DNA-binding_regulator"/>
</dbReference>
<dbReference type="GeneTree" id="ENSGT00940000162832"/>
<proteinExistence type="predicted"/>
<evidence type="ECO:0000256" key="1">
    <source>
        <dbReference type="ARBA" id="ARBA00004123"/>
    </source>
</evidence>
<keyword evidence="3 9" id="KW-0863">Zinc-finger</keyword>
<keyword evidence="5" id="KW-0805">Transcription regulation</keyword>
<evidence type="ECO:0000256" key="6">
    <source>
        <dbReference type="ARBA" id="ARBA00023125"/>
    </source>
</evidence>
<dbReference type="PROSITE" id="PS50157">
    <property type="entry name" value="ZINC_FINGER_C2H2_2"/>
    <property type="match status" value="1"/>
</dbReference>
<evidence type="ECO:0000256" key="5">
    <source>
        <dbReference type="ARBA" id="ARBA00023015"/>
    </source>
</evidence>
<dbReference type="GO" id="GO:0008270">
    <property type="term" value="F:zinc ion binding"/>
    <property type="evidence" value="ECO:0007669"/>
    <property type="project" value="UniProtKB-KW"/>
</dbReference>
<reference evidence="12" key="3">
    <citation type="submission" date="2025-09" db="UniProtKB">
        <authorList>
            <consortium name="Ensembl"/>
        </authorList>
    </citation>
    <scope>IDENTIFICATION</scope>
</reference>
<dbReference type="GO" id="GO:0003700">
    <property type="term" value="F:DNA-binding transcription factor activity"/>
    <property type="evidence" value="ECO:0007669"/>
    <property type="project" value="Ensembl"/>
</dbReference>
<dbReference type="GO" id="GO:0016607">
    <property type="term" value="C:nuclear speck"/>
    <property type="evidence" value="ECO:0007669"/>
    <property type="project" value="Ensembl"/>
</dbReference>
<dbReference type="Ensembl" id="ENSPSNT00000029216.1">
    <property type="protein sequence ID" value="ENSPSNP00000025998.1"/>
    <property type="gene ID" value="ENSPSNG00000018950.1"/>
</dbReference>
<feature type="compositionally biased region" description="Low complexity" evidence="10">
    <location>
        <begin position="220"/>
        <end position="236"/>
    </location>
</feature>
<keyword evidence="13" id="KW-1185">Reference proteome</keyword>
<dbReference type="SMART" id="SM01366">
    <property type="entry name" value="c-clamp"/>
    <property type="match status" value="1"/>
</dbReference>
<feature type="compositionally biased region" description="Gly residues" evidence="10">
    <location>
        <begin position="279"/>
        <end position="288"/>
    </location>
</feature>
<keyword evidence="7" id="KW-0804">Transcription</keyword>
<dbReference type="PANTHER" id="PTHR13006">
    <property type="entry name" value="PAPILLOMAVIRUS REGULATORY FACTOR PRF-1"/>
    <property type="match status" value="1"/>
</dbReference>
<dbReference type="PANTHER" id="PTHR13006:SF8">
    <property type="entry name" value="SLC2A4 REGULATOR"/>
    <property type="match status" value="1"/>
</dbReference>
<evidence type="ECO:0000259" key="11">
    <source>
        <dbReference type="PROSITE" id="PS50157"/>
    </source>
</evidence>
<comment type="subcellular location">
    <subcellularLocation>
        <location evidence="1">Nucleus</location>
    </subcellularLocation>
</comment>
<dbReference type="GO" id="GO:0000978">
    <property type="term" value="F:RNA polymerase II cis-regulatory region sequence-specific DNA binding"/>
    <property type="evidence" value="ECO:0007669"/>
    <property type="project" value="TreeGrafter"/>
</dbReference>
<accession>A0A8C9CJD0</accession>
<name>A0A8C9CJD0_PHOSS</name>
<evidence type="ECO:0000256" key="2">
    <source>
        <dbReference type="ARBA" id="ARBA00022723"/>
    </source>
</evidence>
<evidence type="ECO:0000256" key="8">
    <source>
        <dbReference type="ARBA" id="ARBA00023242"/>
    </source>
</evidence>
<evidence type="ECO:0000256" key="9">
    <source>
        <dbReference type="PROSITE-ProRule" id="PRU00042"/>
    </source>
</evidence>
<reference evidence="12" key="1">
    <citation type="submission" date="2019-08" db="EMBL/GenBank/DDBJ databases">
        <title>Phocoena sinus (Vaquita) genome, mPhoSin1, primary haplotype.</title>
        <authorList>
            <person name="Morin P."/>
            <person name="Mountcastle J."/>
            <person name="Fungtammasan C."/>
            <person name="Rhie A."/>
            <person name="Rojas-Bracho L."/>
            <person name="Smith C.R."/>
            <person name="Taylor B.L."/>
            <person name="Gulland F.M.D."/>
            <person name="Musser W."/>
            <person name="Houck M."/>
            <person name="Haase B."/>
            <person name="Paez S."/>
            <person name="Howe K."/>
            <person name="Torrance J."/>
            <person name="Formenti G."/>
            <person name="Phillippy A."/>
            <person name="Ryder O."/>
            <person name="Jarvis E.D."/>
            <person name="Fedrigo O."/>
        </authorList>
    </citation>
    <scope>NUCLEOTIDE SEQUENCE [LARGE SCALE GENOMIC DNA]</scope>
</reference>
<protein>
    <submittedName>
        <fullName evidence="12">SLC2A4 regulator</fullName>
    </submittedName>
</protein>
<feature type="region of interest" description="Disordered" evidence="10">
    <location>
        <begin position="277"/>
        <end position="301"/>
    </location>
</feature>
<evidence type="ECO:0000313" key="13">
    <source>
        <dbReference type="Proteomes" id="UP000694554"/>
    </source>
</evidence>
<dbReference type="PROSITE" id="PS00028">
    <property type="entry name" value="ZINC_FINGER_C2H2_1"/>
    <property type="match status" value="1"/>
</dbReference>
<evidence type="ECO:0000313" key="12">
    <source>
        <dbReference type="Ensembl" id="ENSPSNP00000025998.1"/>
    </source>
</evidence>
<reference evidence="12" key="2">
    <citation type="submission" date="2025-08" db="UniProtKB">
        <authorList>
            <consortium name="Ensembl"/>
        </authorList>
    </citation>
    <scope>IDENTIFICATION</scope>
</reference>
<feature type="region of interest" description="Disordered" evidence="10">
    <location>
        <begin position="102"/>
        <end position="144"/>
    </location>
</feature>
<keyword evidence="4" id="KW-0862">Zinc</keyword>
<evidence type="ECO:0000256" key="4">
    <source>
        <dbReference type="ARBA" id="ARBA00022833"/>
    </source>
</evidence>
<gene>
    <name evidence="12" type="primary">SLC2A4RG</name>
</gene>
<keyword evidence="8" id="KW-0539">Nucleus</keyword>
<dbReference type="Proteomes" id="UP000694554">
    <property type="component" value="Chromosome 15"/>
</dbReference>
<feature type="region of interest" description="Disordered" evidence="10">
    <location>
        <begin position="214"/>
        <end position="258"/>
    </location>
</feature>
<sequence>MTDVSVCLVPPQTLRARAQNWEGAPVSLCAQEAVRPAWNRLPRHPGAPDGCLASSVCRKRNPPRAPPGKARLDEVMAAAALTSLSTSPLLLGAPAVAFSTEPSLEPWREAPVRPPGSSGDGGWGPSSDQSSPSTPSPPLPPEAAHFLFGEPALRKRKGLFQCLWKRCGKVLSSASGMQRHIRLVHLGRQAEPEQSDGEEDFYYTELDVGVDSLTDGLSGLTPGSPTASAPPALPRLEPLEPPALPSLLRPPALPPPPVLSSLPAPQVCPSGPACQVGEASGGSGGARGHSGVSSQGCLAPVHPEPQPIPVRACAPALPAKPGANPRKPRGDAKKCRKVYGMDHRDLWCTACRWKKACQRFLD</sequence>